<gene>
    <name evidence="1" type="ORF">BPAG_LOCUS2139</name>
</gene>
<name>A0A0N4T1W0_BRUPA</name>
<dbReference type="STRING" id="6280.A0A0N4T1W0"/>
<protein>
    <submittedName>
        <fullName evidence="1 3">Uncharacterized protein</fullName>
    </submittedName>
</protein>
<accession>A0A0N4T1W0</accession>
<dbReference type="AlphaFoldDB" id="A0A0N4T1W0"/>
<evidence type="ECO:0000313" key="2">
    <source>
        <dbReference type="Proteomes" id="UP000278627"/>
    </source>
</evidence>
<evidence type="ECO:0000313" key="1">
    <source>
        <dbReference type="EMBL" id="VDN83325.1"/>
    </source>
</evidence>
<reference evidence="3" key="1">
    <citation type="submission" date="2017-02" db="UniProtKB">
        <authorList>
            <consortium name="WormBaseParasite"/>
        </authorList>
    </citation>
    <scope>IDENTIFICATION</scope>
</reference>
<dbReference type="EMBL" id="UZAD01000256">
    <property type="protein sequence ID" value="VDN83325.1"/>
    <property type="molecule type" value="Genomic_DNA"/>
</dbReference>
<evidence type="ECO:0000313" key="3">
    <source>
        <dbReference type="WBParaSite" id="BPAG_0000216901-mRNA-1"/>
    </source>
</evidence>
<sequence>MRRQYQSDNKSKNSTSTKLTNLMNKSMIDNISVLSGNSFKINPTASATDRSDGVNCASTNFSIKKQFSSTNQSSTLLHDLILRQNFFNY</sequence>
<keyword evidence="2" id="KW-1185">Reference proteome</keyword>
<reference evidence="1 2" key="2">
    <citation type="submission" date="2018-11" db="EMBL/GenBank/DDBJ databases">
        <authorList>
            <consortium name="Pathogen Informatics"/>
        </authorList>
    </citation>
    <scope>NUCLEOTIDE SEQUENCE [LARGE SCALE GENOMIC DNA]</scope>
</reference>
<proteinExistence type="predicted"/>
<organism evidence="3">
    <name type="scientific">Brugia pahangi</name>
    <name type="common">Filarial nematode worm</name>
    <dbReference type="NCBI Taxonomy" id="6280"/>
    <lineage>
        <taxon>Eukaryota</taxon>
        <taxon>Metazoa</taxon>
        <taxon>Ecdysozoa</taxon>
        <taxon>Nematoda</taxon>
        <taxon>Chromadorea</taxon>
        <taxon>Rhabditida</taxon>
        <taxon>Spirurina</taxon>
        <taxon>Spiruromorpha</taxon>
        <taxon>Filarioidea</taxon>
        <taxon>Onchocercidae</taxon>
        <taxon>Brugia</taxon>
    </lineage>
</organism>
<dbReference type="Proteomes" id="UP000278627">
    <property type="component" value="Unassembled WGS sequence"/>
</dbReference>
<dbReference type="WBParaSite" id="BPAG_0000216901-mRNA-1">
    <property type="protein sequence ID" value="BPAG_0000216901-mRNA-1"/>
    <property type="gene ID" value="BPAG_0000216901"/>
</dbReference>